<dbReference type="AlphaFoldDB" id="A0A1F6FNZ9"/>
<dbReference type="STRING" id="1798561.A3B87_00530"/>
<reference evidence="2 3" key="1">
    <citation type="journal article" date="2016" name="Nat. Commun.">
        <title>Thousands of microbial genomes shed light on interconnected biogeochemical processes in an aquifer system.</title>
        <authorList>
            <person name="Anantharaman K."/>
            <person name="Brown C.T."/>
            <person name="Hug L.A."/>
            <person name="Sharon I."/>
            <person name="Castelle C.J."/>
            <person name="Probst A.J."/>
            <person name="Thomas B.C."/>
            <person name="Singh A."/>
            <person name="Wilkins M.J."/>
            <person name="Karaoz U."/>
            <person name="Brodie E.L."/>
            <person name="Williams K.H."/>
            <person name="Hubbard S.S."/>
            <person name="Banfield J.F."/>
        </authorList>
    </citation>
    <scope>NUCLEOTIDE SEQUENCE [LARGE SCALE GENOMIC DNA]</scope>
</reference>
<comment type="caution">
    <text evidence="2">The sequence shown here is derived from an EMBL/GenBank/DDBJ whole genome shotgun (WGS) entry which is preliminary data.</text>
</comment>
<name>A0A1F6FNZ9_9BACT</name>
<sequence length="169" mass="19628">MNLTKNPFKKEKGLDFKSPDLTLPEKVSPIEKAADQKAEIAREKLERLESHQESSLEGDKPSLKSSDQRNHQAVVLKSKQLKEIELVLQEDLETIYFKMDEAQRRMFREEGERVAREIEAIIHTGRAIAVKVLEIIKRWLKLIPGVNKFFLEQEAKIKTDKIIKINTHN</sequence>
<organism evidence="2 3">
    <name type="scientific">Candidatus Kuenenbacteria bacterium RIFCSPHIGHO2_02_FULL_39_13</name>
    <dbReference type="NCBI Taxonomy" id="1798561"/>
    <lineage>
        <taxon>Bacteria</taxon>
        <taxon>Candidatus Kueneniibacteriota</taxon>
    </lineage>
</organism>
<dbReference type="Proteomes" id="UP000179136">
    <property type="component" value="Unassembled WGS sequence"/>
</dbReference>
<evidence type="ECO:0000256" key="1">
    <source>
        <dbReference type="SAM" id="MobiDB-lite"/>
    </source>
</evidence>
<evidence type="ECO:0000313" key="2">
    <source>
        <dbReference type="EMBL" id="OGG87590.1"/>
    </source>
</evidence>
<feature type="compositionally biased region" description="Basic and acidic residues" evidence="1">
    <location>
        <begin position="8"/>
        <end position="18"/>
    </location>
</feature>
<feature type="compositionally biased region" description="Basic and acidic residues" evidence="1">
    <location>
        <begin position="28"/>
        <end position="70"/>
    </location>
</feature>
<accession>A0A1F6FNZ9</accession>
<proteinExistence type="predicted"/>
<feature type="region of interest" description="Disordered" evidence="1">
    <location>
        <begin position="1"/>
        <end position="71"/>
    </location>
</feature>
<gene>
    <name evidence="2" type="ORF">A3B87_00530</name>
</gene>
<protein>
    <submittedName>
        <fullName evidence="2">Uncharacterized protein</fullName>
    </submittedName>
</protein>
<dbReference type="EMBL" id="MFMW01000005">
    <property type="protein sequence ID" value="OGG87590.1"/>
    <property type="molecule type" value="Genomic_DNA"/>
</dbReference>
<evidence type="ECO:0000313" key="3">
    <source>
        <dbReference type="Proteomes" id="UP000179136"/>
    </source>
</evidence>